<keyword evidence="3 6" id="KW-0378">Hydrolase</keyword>
<gene>
    <name evidence="12" type="ORF">GQF01_25775</name>
</gene>
<dbReference type="SUPFAM" id="SSF52743">
    <property type="entry name" value="Subtilisin-like"/>
    <property type="match status" value="2"/>
</dbReference>
<evidence type="ECO:0000256" key="8">
    <source>
        <dbReference type="SAM" id="SignalP"/>
    </source>
</evidence>
<evidence type="ECO:0000313" key="13">
    <source>
        <dbReference type="Proteomes" id="UP000481087"/>
    </source>
</evidence>
<dbReference type="InterPro" id="IPR023827">
    <property type="entry name" value="Peptidase_S8_Asp-AS"/>
</dbReference>
<dbReference type="Pfam" id="PF00082">
    <property type="entry name" value="Peptidase_S8"/>
    <property type="match status" value="2"/>
</dbReference>
<dbReference type="GO" id="GO:0004252">
    <property type="term" value="F:serine-type endopeptidase activity"/>
    <property type="evidence" value="ECO:0007669"/>
    <property type="project" value="UniProtKB-UniRule"/>
</dbReference>
<feature type="active site" description="Charge relay system" evidence="5 6">
    <location>
        <position position="269"/>
    </location>
</feature>
<dbReference type="InterPro" id="IPR007280">
    <property type="entry name" value="Peptidase_C_arc/bac"/>
</dbReference>
<dbReference type="RefSeq" id="WP_161409767.1">
    <property type="nucleotide sequence ID" value="NZ_WTUZ01000022.1"/>
</dbReference>
<dbReference type="PROSITE" id="PS00136">
    <property type="entry name" value="SUBTILASE_ASP"/>
    <property type="match status" value="1"/>
</dbReference>
<evidence type="ECO:0000256" key="4">
    <source>
        <dbReference type="ARBA" id="ARBA00022825"/>
    </source>
</evidence>
<dbReference type="InterPro" id="IPR050131">
    <property type="entry name" value="Peptidase_S8_subtilisin-like"/>
</dbReference>
<evidence type="ECO:0000313" key="12">
    <source>
        <dbReference type="EMBL" id="MZQ85533.1"/>
    </source>
</evidence>
<feature type="chain" id="PRO_5039466751" evidence="8">
    <location>
        <begin position="21"/>
        <end position="1104"/>
    </location>
</feature>
<dbReference type="InterPro" id="IPR000209">
    <property type="entry name" value="Peptidase_S8/S53_dom"/>
</dbReference>
<dbReference type="Pfam" id="PF04151">
    <property type="entry name" value="PPC"/>
    <property type="match status" value="1"/>
</dbReference>
<feature type="active site" description="Charge relay system" evidence="5 6">
    <location>
        <position position="211"/>
    </location>
</feature>
<dbReference type="CDD" id="cd07473">
    <property type="entry name" value="Peptidases_S8_Subtilisin_like"/>
    <property type="match status" value="1"/>
</dbReference>
<dbReference type="InterPro" id="IPR015500">
    <property type="entry name" value="Peptidase_S8_subtilisin-rel"/>
</dbReference>
<dbReference type="EMBL" id="WTUZ01000022">
    <property type="protein sequence ID" value="MZQ85533.1"/>
    <property type="molecule type" value="Genomic_DNA"/>
</dbReference>
<dbReference type="PANTHER" id="PTHR43806:SF11">
    <property type="entry name" value="CEREVISIN-RELATED"/>
    <property type="match status" value="1"/>
</dbReference>
<keyword evidence="13" id="KW-1185">Reference proteome</keyword>
<reference evidence="12 13" key="1">
    <citation type="submission" date="2019-12" db="EMBL/GenBank/DDBJ databases">
        <title>Paenibacillus sp. nov. sp. isolated from soil.</title>
        <authorList>
            <person name="Kim J."/>
            <person name="Jeong S.E."/>
            <person name="Jung H.S."/>
            <person name="Jeon C.O."/>
        </authorList>
    </citation>
    <scope>NUCLEOTIDE SEQUENCE [LARGE SCALE GENOMIC DNA]</scope>
    <source>
        <strain evidence="12 13">5J-6</strain>
    </source>
</reference>
<dbReference type="Gene3D" id="3.40.50.200">
    <property type="entry name" value="Peptidase S8/S53 domain"/>
    <property type="match status" value="2"/>
</dbReference>
<feature type="domain" description="Peptidase C-terminal archaeal/bacterial" evidence="10">
    <location>
        <begin position="762"/>
        <end position="835"/>
    </location>
</feature>
<evidence type="ECO:0000259" key="10">
    <source>
        <dbReference type="Pfam" id="PF04151"/>
    </source>
</evidence>
<proteinExistence type="inferred from homology"/>
<dbReference type="InterPro" id="IPR022398">
    <property type="entry name" value="Peptidase_S8_His-AS"/>
</dbReference>
<feature type="region of interest" description="Disordered" evidence="7">
    <location>
        <begin position="46"/>
        <end position="70"/>
    </location>
</feature>
<keyword evidence="8" id="KW-0732">Signal</keyword>
<dbReference type="PROSITE" id="PS00137">
    <property type="entry name" value="SUBTILASE_HIS"/>
    <property type="match status" value="1"/>
</dbReference>
<dbReference type="PRINTS" id="PR00723">
    <property type="entry name" value="SUBTILISIN"/>
</dbReference>
<organism evidence="12 13">
    <name type="scientific">Paenibacillus silvestris</name>
    <dbReference type="NCBI Taxonomy" id="2606219"/>
    <lineage>
        <taxon>Bacteria</taxon>
        <taxon>Bacillati</taxon>
        <taxon>Bacillota</taxon>
        <taxon>Bacilli</taxon>
        <taxon>Bacillales</taxon>
        <taxon>Paenibacillaceae</taxon>
        <taxon>Paenibacillus</taxon>
    </lineage>
</organism>
<comment type="similarity">
    <text evidence="1 6">Belongs to the peptidase S8 family.</text>
</comment>
<dbReference type="Gene3D" id="2.60.120.260">
    <property type="entry name" value="Galactose-binding domain-like"/>
    <property type="match status" value="2"/>
</dbReference>
<accession>A0A6L8V570</accession>
<feature type="compositionally biased region" description="Polar residues" evidence="7">
    <location>
        <begin position="54"/>
        <end position="70"/>
    </location>
</feature>
<feature type="signal peptide" evidence="8">
    <location>
        <begin position="1"/>
        <end position="20"/>
    </location>
</feature>
<feature type="domain" description="Fervidolysin-like N-terminal prodomain" evidence="11">
    <location>
        <begin position="64"/>
        <end position="142"/>
    </location>
</feature>
<feature type="domain" description="Peptidase S8/S53" evidence="9">
    <location>
        <begin position="660"/>
        <end position="716"/>
    </location>
</feature>
<evidence type="ECO:0000256" key="5">
    <source>
        <dbReference type="PIRSR" id="PIRSR615500-1"/>
    </source>
</evidence>
<feature type="domain" description="Peptidase S8/S53" evidence="9">
    <location>
        <begin position="203"/>
        <end position="408"/>
    </location>
</feature>
<dbReference type="InterPro" id="IPR034204">
    <property type="entry name" value="PfSUB1-like_cat_dom"/>
</dbReference>
<evidence type="ECO:0000256" key="1">
    <source>
        <dbReference type="ARBA" id="ARBA00011073"/>
    </source>
</evidence>
<feature type="active site" description="Charge relay system" evidence="5 6">
    <location>
        <position position="681"/>
    </location>
</feature>
<dbReference type="SUPFAM" id="SSF89260">
    <property type="entry name" value="Collagen-binding domain"/>
    <property type="match status" value="1"/>
</dbReference>
<dbReference type="PROSITE" id="PS51892">
    <property type="entry name" value="SUBTILASE"/>
    <property type="match status" value="1"/>
</dbReference>
<dbReference type="Pfam" id="PF22148">
    <property type="entry name" value="Fervidolysin_NPro-like"/>
    <property type="match status" value="1"/>
</dbReference>
<evidence type="ECO:0000259" key="9">
    <source>
        <dbReference type="Pfam" id="PF00082"/>
    </source>
</evidence>
<keyword evidence="4 6" id="KW-0720">Serine protease</keyword>
<dbReference type="PANTHER" id="PTHR43806">
    <property type="entry name" value="PEPTIDASE S8"/>
    <property type="match status" value="1"/>
</dbReference>
<dbReference type="InterPro" id="IPR036852">
    <property type="entry name" value="Peptidase_S8/S53_dom_sf"/>
</dbReference>
<evidence type="ECO:0000259" key="11">
    <source>
        <dbReference type="Pfam" id="PF22148"/>
    </source>
</evidence>
<dbReference type="InterPro" id="IPR054399">
    <property type="entry name" value="Fervidolysin-like_N_prodom"/>
</dbReference>
<dbReference type="GO" id="GO:0006508">
    <property type="term" value="P:proteolysis"/>
    <property type="evidence" value="ECO:0007669"/>
    <property type="project" value="UniProtKB-KW"/>
</dbReference>
<comment type="caution">
    <text evidence="12">The sequence shown here is derived from an EMBL/GenBank/DDBJ whole genome shotgun (WGS) entry which is preliminary data.</text>
</comment>
<protein>
    <submittedName>
        <fullName evidence="12">S8 family serine peptidase</fullName>
    </submittedName>
</protein>
<evidence type="ECO:0000256" key="2">
    <source>
        <dbReference type="ARBA" id="ARBA00022670"/>
    </source>
</evidence>
<sequence length="1104" mass="120094">MKRKLLMKSIIVMAFSSSLIGTLSPAITYANNDVLPRKSAWTEETAPKEEVLQIPTQNQSSEKTQKPSVTNAKNDYINDRIIVKYKKGFSSLSSAAIAANRIQNRVTLGSIDAELMQLAPSTDIEQLLAELNKDSNVQYAEPDRKVHPASLPNDPYFPQQWGLHNTGQIVPYNFNNPYQEGREGLVGLDIKAPEAWEITKGSSDVVIAVIDTGIANNHLELKDSLWTNSKEIPGNQKDDDGNGYIDDVNGWNFYGNNNQIYSELDGDLHGTVIGGIIAASNNNETGISGIAPNVKLMPLKFIGPETGAVSDIIKAIAYAENKGVKIANLSVEMEEYSQALKDAIDASSMLFVTAAGNGGYNNDGYPAYPSSYDSPNIVSVTSVTNEGQLSAIGNYGFKSVDVAAPGDAIVTTIPTYNPGFGAEIHDPALNDKIVFNGIGFEYFPNGQEDDDEDEGFAASKDSFNYRQDVFDRAMEYLGVSKFNADSKILLVQDDLSNMSPIASVNRLPIYEELLKDYAGTITHVQAAVNGGDGPSAEVMKNYDAVIWFTGMADRLSVSNLTAEDQKQLTEFLTKDSGHILFSGNNVLNGFDERGGTNGESSIVESDFVKNVLHFQWVEQHDYSYAEGLPDTIYANMKYPLEEDRSSYNVILSTDPSITKINLNHTNSDFYESNYEILSGTSIAAAHASGVAALVLSQDPSLSAAAIKQRIINSGTRLSSLTGFVASGRMINAYKALTDDDIPGTPFFGESVTNQLNDKSDANDVYALELNAGDNVNISLTGDNGTDFDLLLYPPDAKTIYTSGNWLAYSENLDTSTETITYKVTTSGTYYVNVYAYKGSGSYTLTVKTDNQIGGYEESSPALVFIGPWSTLNNQAFSGSSAKQINEKGKVEFSFQGNYFSWIGLKNENQGIANVIFDGVKVASPSLYSPTALNKQVIFEKLFPYGKHTISIEWTGKLDPEAKKSGTAFLNVDAFTVANYVEDDDYSGSFNVPWFTNISSKHLGGMARYSELADSTAQYQFEGKKVQLIAYTGPNRGKANIYIDDNLVTPVPVDMYSATTKYRSVVFESALLSPGVHTIKIVNTGQKNAASSGTIISFDAISIIQ</sequence>
<dbReference type="Gene3D" id="2.60.120.380">
    <property type="match status" value="1"/>
</dbReference>
<evidence type="ECO:0000256" key="7">
    <source>
        <dbReference type="SAM" id="MobiDB-lite"/>
    </source>
</evidence>
<dbReference type="AlphaFoldDB" id="A0A6L8V570"/>
<evidence type="ECO:0000256" key="3">
    <source>
        <dbReference type="ARBA" id="ARBA00022801"/>
    </source>
</evidence>
<evidence type="ECO:0000256" key="6">
    <source>
        <dbReference type="PROSITE-ProRule" id="PRU01240"/>
    </source>
</evidence>
<dbReference type="Proteomes" id="UP000481087">
    <property type="component" value="Unassembled WGS sequence"/>
</dbReference>
<name>A0A6L8V570_9BACL</name>
<keyword evidence="2 6" id="KW-0645">Protease</keyword>